<evidence type="ECO:0000313" key="2">
    <source>
        <dbReference type="EMBL" id="KAG2110638.1"/>
    </source>
</evidence>
<accession>A0A9P7FAA1</accession>
<evidence type="ECO:0000256" key="1">
    <source>
        <dbReference type="SAM" id="SignalP"/>
    </source>
</evidence>
<reference evidence="2" key="1">
    <citation type="journal article" date="2020" name="New Phytol.">
        <title>Comparative genomics reveals dynamic genome evolution in host specialist ectomycorrhizal fungi.</title>
        <authorList>
            <person name="Lofgren L.A."/>
            <person name="Nguyen N.H."/>
            <person name="Vilgalys R."/>
            <person name="Ruytinx J."/>
            <person name="Liao H.L."/>
            <person name="Branco S."/>
            <person name="Kuo A."/>
            <person name="LaButti K."/>
            <person name="Lipzen A."/>
            <person name="Andreopoulos W."/>
            <person name="Pangilinan J."/>
            <person name="Riley R."/>
            <person name="Hundley H."/>
            <person name="Na H."/>
            <person name="Barry K."/>
            <person name="Grigoriev I.V."/>
            <person name="Stajich J.E."/>
            <person name="Kennedy P.G."/>
        </authorList>
    </citation>
    <scope>NUCLEOTIDE SEQUENCE</scope>
    <source>
        <strain evidence="2">FC423</strain>
    </source>
</reference>
<proteinExistence type="predicted"/>
<dbReference type="AlphaFoldDB" id="A0A9P7FAA1"/>
<keyword evidence="1" id="KW-0732">Signal</keyword>
<sequence>MLHLLLSFSHLLSQIVADIVFSTVRRSRTRSTSLKGPEIIAKYQTGPDAHTGESHIVEGKGCLRSEKDRFTHHQCCPSLALADDSLSKHFPRYGFYKQYTSDRQ</sequence>
<dbReference type="RefSeq" id="XP_041294228.1">
    <property type="nucleotide sequence ID" value="XM_041428190.1"/>
</dbReference>
<feature type="chain" id="PRO_5040167316" description="Secreted protein" evidence="1">
    <location>
        <begin position="18"/>
        <end position="104"/>
    </location>
</feature>
<feature type="signal peptide" evidence="1">
    <location>
        <begin position="1"/>
        <end position="17"/>
    </location>
</feature>
<dbReference type="EMBL" id="JABBWM010000020">
    <property type="protein sequence ID" value="KAG2110638.1"/>
    <property type="molecule type" value="Genomic_DNA"/>
</dbReference>
<dbReference type="Proteomes" id="UP000823399">
    <property type="component" value="Unassembled WGS sequence"/>
</dbReference>
<keyword evidence="3" id="KW-1185">Reference proteome</keyword>
<comment type="caution">
    <text evidence="2">The sequence shown here is derived from an EMBL/GenBank/DDBJ whole genome shotgun (WGS) entry which is preliminary data.</text>
</comment>
<gene>
    <name evidence="2" type="ORF">F5147DRAFT_131258</name>
</gene>
<protein>
    <recommendedName>
        <fullName evidence="4">Secreted protein</fullName>
    </recommendedName>
</protein>
<evidence type="ECO:0000313" key="3">
    <source>
        <dbReference type="Proteomes" id="UP000823399"/>
    </source>
</evidence>
<dbReference type="GeneID" id="64690449"/>
<organism evidence="2 3">
    <name type="scientific">Suillus discolor</name>
    <dbReference type="NCBI Taxonomy" id="1912936"/>
    <lineage>
        <taxon>Eukaryota</taxon>
        <taxon>Fungi</taxon>
        <taxon>Dikarya</taxon>
        <taxon>Basidiomycota</taxon>
        <taxon>Agaricomycotina</taxon>
        <taxon>Agaricomycetes</taxon>
        <taxon>Agaricomycetidae</taxon>
        <taxon>Boletales</taxon>
        <taxon>Suillineae</taxon>
        <taxon>Suillaceae</taxon>
        <taxon>Suillus</taxon>
    </lineage>
</organism>
<name>A0A9P7FAA1_9AGAM</name>
<evidence type="ECO:0008006" key="4">
    <source>
        <dbReference type="Google" id="ProtNLM"/>
    </source>
</evidence>